<comment type="caution">
    <text evidence="2">The sequence shown here is derived from an EMBL/GenBank/DDBJ whole genome shotgun (WGS) entry which is preliminary data.</text>
</comment>
<dbReference type="PANTHER" id="PTHR19328">
    <property type="entry name" value="HEDGEHOG-INTERACTING PROTEIN"/>
    <property type="match status" value="1"/>
</dbReference>
<dbReference type="PANTHER" id="PTHR19328:SF13">
    <property type="entry name" value="HIPL1 PROTEIN"/>
    <property type="match status" value="1"/>
</dbReference>
<evidence type="ECO:0000313" key="3">
    <source>
        <dbReference type="Proteomes" id="UP001552299"/>
    </source>
</evidence>
<organism evidence="2 3">
    <name type="scientific">Dendrobium thyrsiflorum</name>
    <name type="common">Pinecone-like raceme dendrobium</name>
    <name type="synonym">Orchid</name>
    <dbReference type="NCBI Taxonomy" id="117978"/>
    <lineage>
        <taxon>Eukaryota</taxon>
        <taxon>Viridiplantae</taxon>
        <taxon>Streptophyta</taxon>
        <taxon>Embryophyta</taxon>
        <taxon>Tracheophyta</taxon>
        <taxon>Spermatophyta</taxon>
        <taxon>Magnoliopsida</taxon>
        <taxon>Liliopsida</taxon>
        <taxon>Asparagales</taxon>
        <taxon>Orchidaceae</taxon>
        <taxon>Epidendroideae</taxon>
        <taxon>Malaxideae</taxon>
        <taxon>Dendrobiinae</taxon>
        <taxon>Dendrobium</taxon>
    </lineage>
</organism>
<evidence type="ECO:0000313" key="2">
    <source>
        <dbReference type="EMBL" id="KAL0928710.1"/>
    </source>
</evidence>
<name>A0ABD0VUS4_DENTH</name>
<dbReference type="InterPro" id="IPR011042">
    <property type="entry name" value="6-blade_b-propeller_TolB-like"/>
</dbReference>
<protein>
    <submittedName>
        <fullName evidence="2">Uncharacterized protein</fullName>
    </submittedName>
</protein>
<dbReference type="AlphaFoldDB" id="A0ABD0VUS4"/>
<dbReference type="EMBL" id="JANQDX010000001">
    <property type="protein sequence ID" value="KAL0928710.1"/>
    <property type="molecule type" value="Genomic_DNA"/>
</dbReference>
<dbReference type="Proteomes" id="UP001552299">
    <property type="component" value="Unassembled WGS sequence"/>
</dbReference>
<accession>A0ABD0VUS4</accession>
<sequence length="163" mass="17924">MPENETSSVAHDFASASSRNPPSKDSAPKDQAEFTVKGSSSTMPSKATYASPSEVRRIFTMGLPYTEHHGWQILFGTEVGYLYIMMGDDGNDGDPFNCAQTKESLLGKIMRLYVNNIPSSSEINDLRGNYSTPKDNHSANDSQLIVDDFHGDAPWIVLQDDSL</sequence>
<keyword evidence="3" id="KW-1185">Reference proteome</keyword>
<reference evidence="2 3" key="1">
    <citation type="journal article" date="2024" name="Plant Biotechnol. J.">
        <title>Dendrobium thyrsiflorum genome and its molecular insights into genes involved in important horticultural traits.</title>
        <authorList>
            <person name="Chen B."/>
            <person name="Wang J.Y."/>
            <person name="Zheng P.J."/>
            <person name="Li K.L."/>
            <person name="Liang Y.M."/>
            <person name="Chen X.F."/>
            <person name="Zhang C."/>
            <person name="Zhao X."/>
            <person name="He X."/>
            <person name="Zhang G.Q."/>
            <person name="Liu Z.J."/>
            <person name="Xu Q."/>
        </authorList>
    </citation>
    <scope>NUCLEOTIDE SEQUENCE [LARGE SCALE GENOMIC DNA]</scope>
    <source>
        <strain evidence="2">GZMU011</strain>
    </source>
</reference>
<proteinExistence type="predicted"/>
<feature type="compositionally biased region" description="Polar residues" evidence="1">
    <location>
        <begin position="37"/>
        <end position="49"/>
    </location>
</feature>
<evidence type="ECO:0000256" key="1">
    <source>
        <dbReference type="SAM" id="MobiDB-lite"/>
    </source>
</evidence>
<dbReference type="Gene3D" id="2.120.10.30">
    <property type="entry name" value="TolB, C-terminal domain"/>
    <property type="match status" value="1"/>
</dbReference>
<feature type="region of interest" description="Disordered" evidence="1">
    <location>
        <begin position="1"/>
        <end position="49"/>
    </location>
</feature>
<gene>
    <name evidence="2" type="ORF">M5K25_000625</name>
</gene>
<feature type="compositionally biased region" description="Polar residues" evidence="1">
    <location>
        <begin position="1"/>
        <end position="23"/>
    </location>
</feature>